<feature type="transmembrane region" description="Helical" evidence="1">
    <location>
        <begin position="187"/>
        <end position="207"/>
    </location>
</feature>
<keyword evidence="1" id="KW-0472">Membrane</keyword>
<organism evidence="2 3">
    <name type="scientific">Chryseolinea lacunae</name>
    <dbReference type="NCBI Taxonomy" id="2801331"/>
    <lineage>
        <taxon>Bacteria</taxon>
        <taxon>Pseudomonadati</taxon>
        <taxon>Bacteroidota</taxon>
        <taxon>Cytophagia</taxon>
        <taxon>Cytophagales</taxon>
        <taxon>Fulvivirgaceae</taxon>
        <taxon>Chryseolinea</taxon>
    </lineage>
</organism>
<feature type="transmembrane region" description="Helical" evidence="1">
    <location>
        <begin position="60"/>
        <end position="79"/>
    </location>
</feature>
<keyword evidence="3" id="KW-1185">Reference proteome</keyword>
<evidence type="ECO:0000256" key="1">
    <source>
        <dbReference type="SAM" id="Phobius"/>
    </source>
</evidence>
<reference evidence="2 3" key="1">
    <citation type="submission" date="2021-01" db="EMBL/GenBank/DDBJ databases">
        <title>Chryseolinea sp. Jin1 Genome sequencing and assembly.</title>
        <authorList>
            <person name="Kim I."/>
        </authorList>
    </citation>
    <scope>NUCLEOTIDE SEQUENCE [LARGE SCALE GENOMIC DNA]</scope>
    <source>
        <strain evidence="2 3">Jin1</strain>
    </source>
</reference>
<proteinExistence type="predicted"/>
<gene>
    <name evidence="2" type="ORF">JI741_12185</name>
</gene>
<comment type="caution">
    <text evidence="2">The sequence shown here is derived from an EMBL/GenBank/DDBJ whole genome shotgun (WGS) entry which is preliminary data.</text>
</comment>
<sequence>MTLVNTVYVILLGFNLCILIFKWYRHGLVIPFKILFAILAFAIALELGEAMLFMHLPNNLFLYHIYNPLEFTLYSLYFINLSMSPRINRFIFAGMPLFLVFSFVCSIFIQTIQVNNSYVVLAESVVLIFYGLLYLRFINVYQIERRAEGNPYFWVTLGILLYFTGSLFIEGFLNLLMNVGEDVARRYYKLGFVFKYLMCILFLIGILKRNPPAST</sequence>
<dbReference type="EMBL" id="JAERRB010000003">
    <property type="protein sequence ID" value="MBL0741983.1"/>
    <property type="molecule type" value="Genomic_DNA"/>
</dbReference>
<feature type="transmembrane region" description="Helical" evidence="1">
    <location>
        <begin position="118"/>
        <end position="139"/>
    </location>
</feature>
<keyword evidence="1" id="KW-0812">Transmembrane</keyword>
<keyword evidence="1" id="KW-1133">Transmembrane helix</keyword>
<accession>A0ABS1KRP9</accession>
<feature type="transmembrane region" description="Helical" evidence="1">
    <location>
        <begin position="91"/>
        <end position="112"/>
    </location>
</feature>
<dbReference type="Proteomes" id="UP000613030">
    <property type="component" value="Unassembled WGS sequence"/>
</dbReference>
<protein>
    <recommendedName>
        <fullName evidence="4">AraC family transcriptional regulator</fullName>
    </recommendedName>
</protein>
<feature type="transmembrane region" description="Helical" evidence="1">
    <location>
        <begin position="6"/>
        <end position="24"/>
    </location>
</feature>
<feature type="transmembrane region" description="Helical" evidence="1">
    <location>
        <begin position="151"/>
        <end position="175"/>
    </location>
</feature>
<evidence type="ECO:0008006" key="4">
    <source>
        <dbReference type="Google" id="ProtNLM"/>
    </source>
</evidence>
<evidence type="ECO:0000313" key="2">
    <source>
        <dbReference type="EMBL" id="MBL0741983.1"/>
    </source>
</evidence>
<dbReference type="RefSeq" id="WP_202009674.1">
    <property type="nucleotide sequence ID" value="NZ_JAERRB010000003.1"/>
</dbReference>
<evidence type="ECO:0000313" key="3">
    <source>
        <dbReference type="Proteomes" id="UP000613030"/>
    </source>
</evidence>
<name>A0ABS1KRP9_9BACT</name>